<organism evidence="1">
    <name type="scientific">uncultured Armatimonadetes bacterium</name>
    <dbReference type="NCBI Taxonomy" id="157466"/>
    <lineage>
        <taxon>Bacteria</taxon>
        <taxon>Bacillati</taxon>
        <taxon>Armatimonadota</taxon>
        <taxon>environmental samples</taxon>
    </lineage>
</organism>
<dbReference type="AlphaFoldDB" id="A0A6J4H1A4"/>
<proteinExistence type="predicted"/>
<accession>A0A6J4H1A4</accession>
<name>A0A6J4H1A4_9BACT</name>
<gene>
    <name evidence="1" type="ORF">AVDCRST_MAG63-13</name>
</gene>
<protein>
    <submittedName>
        <fullName evidence="1">Uncharacterized protein</fullName>
    </submittedName>
</protein>
<sequence>MRAVALSDSAVQERIRQSFVPLKVVIPFPKTAFPLDWPALAHWRTSYGLMDGTGFTGCSVVSADLEIEYGNTGSALVWELFDSTAYDAAKFAAMLDRAAERWSRERAIRADKALNAADRERRLAAFRGGVRAAVGREGRFRLPPRGFTVEGAVELFRLSGDLPRQP</sequence>
<reference evidence="1" key="1">
    <citation type="submission" date="2020-02" db="EMBL/GenBank/DDBJ databases">
        <authorList>
            <person name="Meier V. D."/>
        </authorList>
    </citation>
    <scope>NUCLEOTIDE SEQUENCE</scope>
    <source>
        <strain evidence="1">AVDCRST_MAG63</strain>
    </source>
</reference>
<evidence type="ECO:0000313" key="1">
    <source>
        <dbReference type="EMBL" id="CAA9212236.1"/>
    </source>
</evidence>
<dbReference type="EMBL" id="CADCTO010000005">
    <property type="protein sequence ID" value="CAA9212236.1"/>
    <property type="molecule type" value="Genomic_DNA"/>
</dbReference>